<feature type="region of interest" description="Disordered" evidence="1">
    <location>
        <begin position="98"/>
        <end position="129"/>
    </location>
</feature>
<feature type="non-terminal residue" evidence="2">
    <location>
        <position position="1"/>
    </location>
</feature>
<sequence length="354" mass="40401">RSPDARAPLIWTEFFLELNDALQFPFYPVDFHKHFDVDSPSFVPLVFSTVHFASTQFGMNTLCLKKTLQSLLWPHSVRLEGERNWTHVSEKRFEMFDENMPPSSSRVPQQLPSSNSTQSDAMQRQTSSNHSAHVVVNPAAVVVNNASNSWTTFRRISLLKILAKPPLASANRTTATLVFNSPERSYQYSMRFERLLLERGILPLSPTLPLFERMWHVNTAELIVTTWGSTSTTIINLLFERQQQHNGSDDSGNDGALRLSEAPPLRPLRMLVLVHPLYCHEAFLAFRTTKKFLCDPCRLSKKSTSRLLSATRKHKVSRNAGDLADHYGGQDFCVKYVLTQSLRFVRSRELDFTC</sequence>
<feature type="compositionally biased region" description="Polar residues" evidence="1">
    <location>
        <begin position="101"/>
        <end position="128"/>
    </location>
</feature>
<evidence type="ECO:0000313" key="2">
    <source>
        <dbReference type="EMBL" id="CUE73070.1"/>
    </source>
</evidence>
<reference evidence="3" key="1">
    <citation type="submission" date="2015-09" db="EMBL/GenBank/DDBJ databases">
        <authorList>
            <consortium name="Pathogen Informatics"/>
        </authorList>
    </citation>
    <scope>NUCLEOTIDE SEQUENCE [LARGE SCALE GENOMIC DNA]</scope>
    <source>
        <strain evidence="3">Lake Konstanz</strain>
    </source>
</reference>
<keyword evidence="3" id="KW-1185">Reference proteome</keyword>
<accession>A0A0S4IM92</accession>
<gene>
    <name evidence="2" type="ORF">BSAL_00005</name>
</gene>
<evidence type="ECO:0000313" key="3">
    <source>
        <dbReference type="Proteomes" id="UP000051952"/>
    </source>
</evidence>
<dbReference type="Proteomes" id="UP000051952">
    <property type="component" value="Unassembled WGS sequence"/>
</dbReference>
<dbReference type="AlphaFoldDB" id="A0A0S4IM92"/>
<dbReference type="VEuPathDB" id="TriTrypDB:BSAL_00005"/>
<protein>
    <submittedName>
        <fullName evidence="2">Uncharacterized protein</fullName>
    </submittedName>
</protein>
<proteinExistence type="predicted"/>
<dbReference type="EMBL" id="CYKH01000143">
    <property type="protein sequence ID" value="CUE73070.1"/>
    <property type="molecule type" value="Genomic_DNA"/>
</dbReference>
<organism evidence="2 3">
    <name type="scientific">Bodo saltans</name>
    <name type="common">Flagellated protozoan</name>
    <dbReference type="NCBI Taxonomy" id="75058"/>
    <lineage>
        <taxon>Eukaryota</taxon>
        <taxon>Discoba</taxon>
        <taxon>Euglenozoa</taxon>
        <taxon>Kinetoplastea</taxon>
        <taxon>Metakinetoplastina</taxon>
        <taxon>Eubodonida</taxon>
        <taxon>Bodonidae</taxon>
        <taxon>Bodo</taxon>
    </lineage>
</organism>
<evidence type="ECO:0000256" key="1">
    <source>
        <dbReference type="SAM" id="MobiDB-lite"/>
    </source>
</evidence>
<name>A0A0S4IM92_BODSA</name>